<dbReference type="PANTHER" id="PTHR34580:SF9">
    <property type="entry name" value="SLL5097 PROTEIN"/>
    <property type="match status" value="1"/>
</dbReference>
<name>A0A9X3W7N7_LACAM</name>
<dbReference type="Pfam" id="PF08279">
    <property type="entry name" value="HTH_11"/>
    <property type="match status" value="1"/>
</dbReference>
<protein>
    <submittedName>
        <fullName evidence="2">WYL domain-containing protein</fullName>
    </submittedName>
</protein>
<dbReference type="SUPFAM" id="SSF46785">
    <property type="entry name" value="Winged helix' DNA-binding domain"/>
    <property type="match status" value="1"/>
</dbReference>
<accession>A0A9X3W7N7</accession>
<dbReference type="EMBL" id="JAOTGU010000001">
    <property type="protein sequence ID" value="MDB6261008.1"/>
    <property type="molecule type" value="Genomic_DNA"/>
</dbReference>
<organism evidence="2 3">
    <name type="scientific">Lactobacillus amylovorus</name>
    <dbReference type="NCBI Taxonomy" id="1604"/>
    <lineage>
        <taxon>Bacteria</taxon>
        <taxon>Bacillati</taxon>
        <taxon>Bacillota</taxon>
        <taxon>Bacilli</taxon>
        <taxon>Lactobacillales</taxon>
        <taxon>Lactobacillaceae</taxon>
        <taxon>Lactobacillus</taxon>
    </lineage>
</organism>
<reference evidence="2" key="1">
    <citation type="journal article" date="2022" name="Microorganisms">
        <title>Antibiotic Susceptibility, Resistance Gene Determinants and Corresponding Genomic Regions in Lactobacillus amylovorus Isolates Derived from Wild Boars and Domestic Pigs.</title>
        <authorList>
            <person name="Moravkova M."/>
            <person name="Kostovova I."/>
            <person name="Kavanova K."/>
            <person name="Pechar R."/>
            <person name="Stanek S."/>
            <person name="Brychta A."/>
            <person name="Zeman M."/>
            <person name="Kubasova T."/>
        </authorList>
    </citation>
    <scope>NUCLEOTIDE SEQUENCE</scope>
    <source>
        <strain evidence="2">M356A</strain>
    </source>
</reference>
<dbReference type="PANTHER" id="PTHR34580">
    <property type="match status" value="1"/>
</dbReference>
<evidence type="ECO:0000313" key="3">
    <source>
        <dbReference type="Proteomes" id="UP001143700"/>
    </source>
</evidence>
<evidence type="ECO:0000259" key="1">
    <source>
        <dbReference type="Pfam" id="PF08279"/>
    </source>
</evidence>
<proteinExistence type="predicted"/>
<gene>
    <name evidence="2" type="ORF">ODV15_00125</name>
</gene>
<dbReference type="AlphaFoldDB" id="A0A9X3W7N7"/>
<dbReference type="InterPro" id="IPR051534">
    <property type="entry name" value="CBASS_pafABC_assoc_protein"/>
</dbReference>
<comment type="caution">
    <text evidence="2">The sequence shown here is derived from an EMBL/GenBank/DDBJ whole genome shotgun (WGS) entry which is preliminary data.</text>
</comment>
<dbReference type="RefSeq" id="WP_271869390.1">
    <property type="nucleotide sequence ID" value="NZ_JAOTGU010000001.1"/>
</dbReference>
<dbReference type="Gene3D" id="1.10.10.10">
    <property type="entry name" value="Winged helix-like DNA-binding domain superfamily/Winged helix DNA-binding domain"/>
    <property type="match status" value="1"/>
</dbReference>
<reference evidence="2" key="2">
    <citation type="submission" date="2022-10" db="EMBL/GenBank/DDBJ databases">
        <authorList>
            <person name="Kostovova I."/>
            <person name="Moravkova M."/>
            <person name="Pechar R."/>
        </authorList>
    </citation>
    <scope>NUCLEOTIDE SEQUENCE</scope>
    <source>
        <strain evidence="2">M356A</strain>
    </source>
</reference>
<dbReference type="InterPro" id="IPR036390">
    <property type="entry name" value="WH_DNA-bd_sf"/>
</dbReference>
<dbReference type="InterPro" id="IPR036388">
    <property type="entry name" value="WH-like_DNA-bd_sf"/>
</dbReference>
<dbReference type="InterPro" id="IPR013196">
    <property type="entry name" value="HTH_11"/>
</dbReference>
<feature type="domain" description="Helix-turn-helix type 11" evidence="1">
    <location>
        <begin position="6"/>
        <end position="58"/>
    </location>
</feature>
<evidence type="ECO:0000313" key="2">
    <source>
        <dbReference type="EMBL" id="MDB6261008.1"/>
    </source>
</evidence>
<dbReference type="Proteomes" id="UP001143700">
    <property type="component" value="Unassembled WGS sequence"/>
</dbReference>
<sequence length="308" mass="36374">MKKSERLNKELIYLSYRDQFHLKELEDEFNISERTALRDIANLEQIGLNFYVEKGRYGAYHLTKNKLWVPINFNLEEINAIFFALKALNKMTTTPFSNAYQQISHKLMKSLPKNRQDDIKTQQKVVSYHQQLTLHNVKYFKLLIKAASENIVLKMISEHYFKNAELVQVRDVFYQQGNWFSNLYNLDQKKWLITRCDQISFCEITDKTGKSKHELDALYSHFYQKCYSIPYSCELTKLGKEKASLNLYPTMKIEEKNDNTFLTGACNPSELDYLVDYIIGLGAEAKIIYPEKLKSRYIQKIKKILSKY</sequence>